<protein>
    <submittedName>
        <fullName evidence="1">Uncharacterized protein</fullName>
    </submittedName>
</protein>
<dbReference type="EMBL" id="FN653024">
    <property type="protein sequence ID" value="CBY23868.1"/>
    <property type="molecule type" value="Genomic_DNA"/>
</dbReference>
<dbReference type="InParanoid" id="E4X479"/>
<evidence type="ECO:0000313" key="1">
    <source>
        <dbReference type="EMBL" id="CBY23868.1"/>
    </source>
</evidence>
<evidence type="ECO:0000313" key="2">
    <source>
        <dbReference type="Proteomes" id="UP000001307"/>
    </source>
</evidence>
<accession>E4X479</accession>
<keyword evidence="2" id="KW-1185">Reference proteome</keyword>
<name>E4X479_OIKDI</name>
<sequence length="1531" mass="174052">MDDSNALRSPAFSNAMHFLETSGKPWKKVGLSPLSVPDQPLNAFVVLADRNHDGLGDPFDGKLNENAANDWNFTFDNYRLVVVEWQNTDLSCILLVPLEYSYADLSMVIEITIAFQMGDEFKNRFTKVKFPQLDKSWIDCTRSDELKKSTTIKDFCKRYAFRGSPTNELVVMLSVPFGQVKKEEQKGVAAAREYFLSINAKQFYDVNTTGRTHLAIPTGTFTMKGLSDKLRKSWDEFGTTTDYPATGVDINILSCFTTSELERAAYVHRDEPDISQFKFNIPTDKLIKRQVAYNKFVKLRRKPNEYTSQAQLAKELAKSVWKPIDPDMPKHEAREELPTFANKTNLGYDTFYGRLEYECRFIFETLWQWILKLKANPYSCPHDFIFFDKPYKYISSTSKKTDMPEASSPPSAFKPVRGEGKTIYVITVVYPEVEIVPVPQNINLDTVCDLRRSFKNLCRVSFSFGKPRDLEDPINVIKKAFDDKNLDAPRLEQAYRSFWQYLTSLMEDENDMVMISRNKIRSDTQKRIATNLKKFLSSMGASTDNERPDLLYSRFKYVFGWQQFKFFSRVSKMPPHNTSDLSLIAKSAPHQVEKTTIIFDKNKKFDLSSNENICKIVNCTENAGPFATCEYHLQMLSILTTENESFTSACRSVKSNEERYYAAYRFNTWPSWAIANNKSRARLILELVNILQGVAEEGTPHELLQAAKQRVGTGIQNLPWNAPQLAEKSELPKKLKEIVNNFNEIKKVHEWVQVEAQACGEFIAIEAKNKPLDKNRKYKNFAFVRKDKSTQVINEDGQFTTGNEKDEKETESFFADLDYDKVWAEFLRRANYDEPLSDEEEETEPPLELSYLHDLSLSLGCKLVIFANEENFEILCETFGVGRFATLDLSDTRHSNIKIIKQAEVDHANATFKRLVKASKDGCVSAIKPVMIRSIGQAYPPRFGSNSRSWVYSACFALSECPATGLFAENLAGVITTKDLHRKSSSRSAKRELHTFWTCRFLYFMDENEKLKDVGLIYGDIGLLTKTDLPGPNSNDMSNLRSLQAATDSNAQDLFRKRVEAETPHFPFGNALQRYGKSSLLSNDMSEARLAKMSAYWSAFNFTPNGSMAKAKFESMWILEGLEREAEAFEIAAERFDRSQATKRRQDDFEVASGLRNELRARADAEEDTETIFSDALISDVTDADMPWADDEPTFPLVSEERVQQVTENLATDDGSQGSDTSLASIVEVPIPIDHVLEEINFKHETEAGQIPDLSEVTTPPPTPLQLEYQELELRAKLARDQLMADNIRPGGRWDPKNIGLVEEETADMEKATEILKALGTARMNKNHLTGQNEDNTDKDIVGKFSQHLAKEKIVPNVAELAQKTKCSVRCITDNVARINLSGPNEAETDLSSNSKFFFHRADLAPNPEARTHLAEMGVKYDESSLVDSKNIIIEYDLETRQLIKKAALVACEDRNNDKSAPEEHAIHAILMLLLDPCQLTQYLACITVLNGELDASKIRQLIYEVLKATQRLGQVSKWAIHFLPSGQERF</sequence>
<organism evidence="1">
    <name type="scientific">Oikopleura dioica</name>
    <name type="common">Tunicate</name>
    <dbReference type="NCBI Taxonomy" id="34765"/>
    <lineage>
        <taxon>Eukaryota</taxon>
        <taxon>Metazoa</taxon>
        <taxon>Chordata</taxon>
        <taxon>Tunicata</taxon>
        <taxon>Appendicularia</taxon>
        <taxon>Copelata</taxon>
        <taxon>Oikopleuridae</taxon>
        <taxon>Oikopleura</taxon>
    </lineage>
</organism>
<dbReference type="Proteomes" id="UP000001307">
    <property type="component" value="Unassembled WGS sequence"/>
</dbReference>
<reference evidence="1" key="1">
    <citation type="journal article" date="2010" name="Science">
        <title>Plasticity of animal genome architecture unmasked by rapid evolution of a pelagic tunicate.</title>
        <authorList>
            <person name="Denoeud F."/>
            <person name="Henriet S."/>
            <person name="Mungpakdee S."/>
            <person name="Aury J.M."/>
            <person name="Da Silva C."/>
            <person name="Brinkmann H."/>
            <person name="Mikhaleva J."/>
            <person name="Olsen L.C."/>
            <person name="Jubin C."/>
            <person name="Canestro C."/>
            <person name="Bouquet J.M."/>
            <person name="Danks G."/>
            <person name="Poulain J."/>
            <person name="Campsteijn C."/>
            <person name="Adamski M."/>
            <person name="Cross I."/>
            <person name="Yadetie F."/>
            <person name="Muffato M."/>
            <person name="Louis A."/>
            <person name="Butcher S."/>
            <person name="Tsagkogeorga G."/>
            <person name="Konrad A."/>
            <person name="Singh S."/>
            <person name="Jensen M.F."/>
            <person name="Cong E.H."/>
            <person name="Eikeseth-Otteraa H."/>
            <person name="Noel B."/>
            <person name="Anthouard V."/>
            <person name="Porcel B.M."/>
            <person name="Kachouri-Lafond R."/>
            <person name="Nishino A."/>
            <person name="Ugolini M."/>
            <person name="Chourrout P."/>
            <person name="Nishida H."/>
            <person name="Aasland R."/>
            <person name="Huzurbazar S."/>
            <person name="Westhof E."/>
            <person name="Delsuc F."/>
            <person name="Lehrach H."/>
            <person name="Reinhardt R."/>
            <person name="Weissenbach J."/>
            <person name="Roy S.W."/>
            <person name="Artiguenave F."/>
            <person name="Postlethwait J.H."/>
            <person name="Manak J.R."/>
            <person name="Thompson E.M."/>
            <person name="Jaillon O."/>
            <person name="Du Pasquier L."/>
            <person name="Boudinot P."/>
            <person name="Liberles D.A."/>
            <person name="Volff J.N."/>
            <person name="Philippe H."/>
            <person name="Lenhard B."/>
            <person name="Roest Crollius H."/>
            <person name="Wincker P."/>
            <person name="Chourrout D."/>
        </authorList>
    </citation>
    <scope>NUCLEOTIDE SEQUENCE [LARGE SCALE GENOMIC DNA]</scope>
</reference>
<gene>
    <name evidence="1" type="ORF">GSOID_T00001196001</name>
</gene>
<proteinExistence type="predicted"/>